<evidence type="ECO:0000256" key="1">
    <source>
        <dbReference type="SAM" id="MobiDB-lite"/>
    </source>
</evidence>
<evidence type="ECO:0000313" key="2">
    <source>
        <dbReference type="EMBL" id="KAA5539518.1"/>
    </source>
</evidence>
<sequence>MEHKYNQLNLERYSNNLAKLLCDRYFAIAPTVNGQQLIGFTPVKQVNLFMIKELLLRWNQEMANLKSPFFDFENEEVKEALIQFMNVLSRKILIKRPHFEPLLAKAITDTFKWVLEPVAAFEEKLLQNQDALTVAKLQSNLKYITLNKELIQDFLDHLSEGALNQTAVRNDFGTYLASRKAEWTTVAQILEEFNRLLPIQQSDLFDQQPAPAAPVTPKAPQPTPATFAPSVPPRTAVSAEPLHKPISAENSLNNKFKAETSTLNDRLAPKSAPTLIDNQMGKKIESLKDSISINQRFGFINELFNGENLQYYNAIKVLDEFKDADLAKNYVTKDLASRYDWSKKEEHVNKLLRLIERKFA</sequence>
<dbReference type="EMBL" id="VWSF01000032">
    <property type="protein sequence ID" value="KAA5539518.1"/>
    <property type="molecule type" value="Genomic_DNA"/>
</dbReference>
<feature type="region of interest" description="Disordered" evidence="1">
    <location>
        <begin position="207"/>
        <end position="238"/>
    </location>
</feature>
<dbReference type="AlphaFoldDB" id="A0A5M6CWB4"/>
<name>A0A5M6CWB4_9BACT</name>
<reference evidence="2 3" key="1">
    <citation type="submission" date="2019-09" db="EMBL/GenBank/DDBJ databases">
        <title>Genome sequence and assembly of Adhaeribacter sp.</title>
        <authorList>
            <person name="Chhetri G."/>
        </authorList>
    </citation>
    <scope>NUCLEOTIDE SEQUENCE [LARGE SCALE GENOMIC DNA]</scope>
    <source>
        <strain evidence="2 3">DK36</strain>
    </source>
</reference>
<proteinExistence type="predicted"/>
<dbReference type="Proteomes" id="UP000323426">
    <property type="component" value="Unassembled WGS sequence"/>
</dbReference>
<organism evidence="2 3">
    <name type="scientific">Adhaeribacter rhizoryzae</name>
    <dbReference type="NCBI Taxonomy" id="2607907"/>
    <lineage>
        <taxon>Bacteria</taxon>
        <taxon>Pseudomonadati</taxon>
        <taxon>Bacteroidota</taxon>
        <taxon>Cytophagia</taxon>
        <taxon>Cytophagales</taxon>
        <taxon>Hymenobacteraceae</taxon>
        <taxon>Adhaeribacter</taxon>
    </lineage>
</organism>
<accession>A0A5M6CWB4</accession>
<keyword evidence="3" id="KW-1185">Reference proteome</keyword>
<gene>
    <name evidence="2" type="ORF">F0145_24260</name>
</gene>
<feature type="compositionally biased region" description="Pro residues" evidence="1">
    <location>
        <begin position="211"/>
        <end position="223"/>
    </location>
</feature>
<comment type="caution">
    <text evidence="2">The sequence shown here is derived from an EMBL/GenBank/DDBJ whole genome shotgun (WGS) entry which is preliminary data.</text>
</comment>
<dbReference type="RefSeq" id="WP_150092936.1">
    <property type="nucleotide sequence ID" value="NZ_VWSF01000032.1"/>
</dbReference>
<protein>
    <submittedName>
        <fullName evidence="2">Uncharacterized protein</fullName>
    </submittedName>
</protein>
<evidence type="ECO:0000313" key="3">
    <source>
        <dbReference type="Proteomes" id="UP000323426"/>
    </source>
</evidence>